<dbReference type="EMBL" id="BDSP01000055">
    <property type="protein sequence ID" value="GAX12739.1"/>
    <property type="molecule type" value="Genomic_DNA"/>
</dbReference>
<evidence type="ECO:0000259" key="4">
    <source>
        <dbReference type="PROSITE" id="PS50102"/>
    </source>
</evidence>
<evidence type="ECO:0000256" key="3">
    <source>
        <dbReference type="SAM" id="MobiDB-lite"/>
    </source>
</evidence>
<dbReference type="InterPro" id="IPR052462">
    <property type="entry name" value="SLIRP/GR-RBP-like"/>
</dbReference>
<name>A0A1Z5JFI7_FISSO</name>
<dbReference type="InterPro" id="IPR012677">
    <property type="entry name" value="Nucleotide-bd_a/b_plait_sf"/>
</dbReference>
<dbReference type="Gene3D" id="3.30.70.330">
    <property type="match status" value="1"/>
</dbReference>
<feature type="region of interest" description="Disordered" evidence="3">
    <location>
        <begin position="1"/>
        <end position="57"/>
    </location>
</feature>
<dbReference type="SMART" id="SM00360">
    <property type="entry name" value="RRM"/>
    <property type="match status" value="1"/>
</dbReference>
<dbReference type="PROSITE" id="PS50102">
    <property type="entry name" value="RRM"/>
    <property type="match status" value="1"/>
</dbReference>
<sequence>MNTPSLFESIPQEKRNDDSNPQQGTGGANDAPSKKTTVSAPMRYSRPSLKVPPTAKDERKLFVGGLPPNVTSEEFRSFFEQFGPVMDSIVLVDKFTNRSRGFGFVTFEQASTAQQLLAMGHDGTGTSGRLEMQGKTIEVKSAEPKESMRRAPSIPSAYAVPVPPDPSSYNPYYYGHPGHVPTGALFAGYVAPMYYMPTPMEPEGLPMIYHPQPLMMDGYAPMPPPQAFAFVPDGSNLAAQKYEQKI</sequence>
<dbReference type="Proteomes" id="UP000198406">
    <property type="component" value="Unassembled WGS sequence"/>
</dbReference>
<dbReference type="InterPro" id="IPR035979">
    <property type="entry name" value="RBD_domain_sf"/>
</dbReference>
<dbReference type="InterPro" id="IPR000504">
    <property type="entry name" value="RRM_dom"/>
</dbReference>
<evidence type="ECO:0000313" key="5">
    <source>
        <dbReference type="EMBL" id="GAX12739.1"/>
    </source>
</evidence>
<organism evidence="5 6">
    <name type="scientific">Fistulifera solaris</name>
    <name type="common">Oleaginous diatom</name>
    <dbReference type="NCBI Taxonomy" id="1519565"/>
    <lineage>
        <taxon>Eukaryota</taxon>
        <taxon>Sar</taxon>
        <taxon>Stramenopiles</taxon>
        <taxon>Ochrophyta</taxon>
        <taxon>Bacillariophyta</taxon>
        <taxon>Bacillariophyceae</taxon>
        <taxon>Bacillariophycidae</taxon>
        <taxon>Naviculales</taxon>
        <taxon>Naviculaceae</taxon>
        <taxon>Fistulifera</taxon>
    </lineage>
</organism>
<reference evidence="5 6" key="1">
    <citation type="journal article" date="2015" name="Plant Cell">
        <title>Oil accumulation by the oleaginous diatom Fistulifera solaris as revealed by the genome and transcriptome.</title>
        <authorList>
            <person name="Tanaka T."/>
            <person name="Maeda Y."/>
            <person name="Veluchamy A."/>
            <person name="Tanaka M."/>
            <person name="Abida H."/>
            <person name="Marechal E."/>
            <person name="Bowler C."/>
            <person name="Muto M."/>
            <person name="Sunaga Y."/>
            <person name="Tanaka M."/>
            <person name="Yoshino T."/>
            <person name="Taniguchi T."/>
            <person name="Fukuda Y."/>
            <person name="Nemoto M."/>
            <person name="Matsumoto M."/>
            <person name="Wong P.S."/>
            <person name="Aburatani S."/>
            <person name="Fujibuchi W."/>
        </authorList>
    </citation>
    <scope>NUCLEOTIDE SEQUENCE [LARGE SCALE GENOMIC DNA]</scope>
    <source>
        <strain evidence="5 6">JPCC DA0580</strain>
    </source>
</reference>
<dbReference type="AlphaFoldDB" id="A0A1Z5JFI7"/>
<keyword evidence="6" id="KW-1185">Reference proteome</keyword>
<comment type="caution">
    <text evidence="5">The sequence shown here is derived from an EMBL/GenBank/DDBJ whole genome shotgun (WGS) entry which is preliminary data.</text>
</comment>
<evidence type="ECO:0000256" key="1">
    <source>
        <dbReference type="ARBA" id="ARBA00022884"/>
    </source>
</evidence>
<dbReference type="OrthoDB" id="1875751at2759"/>
<dbReference type="PANTHER" id="PTHR48027">
    <property type="entry name" value="HETEROGENEOUS NUCLEAR RIBONUCLEOPROTEIN 87F-RELATED"/>
    <property type="match status" value="1"/>
</dbReference>
<feature type="domain" description="RRM" evidence="4">
    <location>
        <begin position="59"/>
        <end position="144"/>
    </location>
</feature>
<accession>A0A1Z5JFI7</accession>
<dbReference type="Pfam" id="PF00076">
    <property type="entry name" value="RRM_1"/>
    <property type="match status" value="1"/>
</dbReference>
<evidence type="ECO:0000256" key="2">
    <source>
        <dbReference type="PROSITE-ProRule" id="PRU00176"/>
    </source>
</evidence>
<dbReference type="GO" id="GO:0003723">
    <property type="term" value="F:RNA binding"/>
    <property type="evidence" value="ECO:0007669"/>
    <property type="project" value="UniProtKB-UniRule"/>
</dbReference>
<dbReference type="SUPFAM" id="SSF54928">
    <property type="entry name" value="RNA-binding domain, RBD"/>
    <property type="match status" value="1"/>
</dbReference>
<protein>
    <submittedName>
        <fullName evidence="5">RNA-binding protein Musashi</fullName>
    </submittedName>
</protein>
<gene>
    <name evidence="5" type="ORF">FisN_15Hh218</name>
</gene>
<evidence type="ECO:0000313" key="6">
    <source>
        <dbReference type="Proteomes" id="UP000198406"/>
    </source>
</evidence>
<dbReference type="InParanoid" id="A0A1Z5JFI7"/>
<keyword evidence="1 2" id="KW-0694">RNA-binding</keyword>
<proteinExistence type="predicted"/>